<evidence type="ECO:0000259" key="1">
    <source>
        <dbReference type="Pfam" id="PF03101"/>
    </source>
</evidence>
<accession>A0A5A7PTU9</accession>
<dbReference type="PANTHER" id="PTHR46328">
    <property type="entry name" value="FAR-RED IMPAIRED RESPONSIVE (FAR1) FAMILY PROTEIN-RELATED"/>
    <property type="match status" value="1"/>
</dbReference>
<dbReference type="AlphaFoldDB" id="A0A5A7PTU9"/>
<dbReference type="Pfam" id="PF03101">
    <property type="entry name" value="FAR1"/>
    <property type="match status" value="1"/>
</dbReference>
<proteinExistence type="predicted"/>
<dbReference type="EMBL" id="BKCP01005073">
    <property type="protein sequence ID" value="GER36194.1"/>
    <property type="molecule type" value="Genomic_DNA"/>
</dbReference>
<organism evidence="2 3">
    <name type="scientific">Striga asiatica</name>
    <name type="common">Asiatic witchweed</name>
    <name type="synonym">Buchnera asiatica</name>
    <dbReference type="NCBI Taxonomy" id="4170"/>
    <lineage>
        <taxon>Eukaryota</taxon>
        <taxon>Viridiplantae</taxon>
        <taxon>Streptophyta</taxon>
        <taxon>Embryophyta</taxon>
        <taxon>Tracheophyta</taxon>
        <taxon>Spermatophyta</taxon>
        <taxon>Magnoliopsida</taxon>
        <taxon>eudicotyledons</taxon>
        <taxon>Gunneridae</taxon>
        <taxon>Pentapetalae</taxon>
        <taxon>asterids</taxon>
        <taxon>lamiids</taxon>
        <taxon>Lamiales</taxon>
        <taxon>Orobanchaceae</taxon>
        <taxon>Buchnereae</taxon>
        <taxon>Striga</taxon>
    </lineage>
</organism>
<feature type="domain" description="FAR1" evidence="1">
    <location>
        <begin position="34"/>
        <end position="109"/>
    </location>
</feature>
<gene>
    <name evidence="2" type="ORF">STAS_12523</name>
</gene>
<dbReference type="Proteomes" id="UP000325081">
    <property type="component" value="Unassembled WGS sequence"/>
</dbReference>
<evidence type="ECO:0000313" key="3">
    <source>
        <dbReference type="Proteomes" id="UP000325081"/>
    </source>
</evidence>
<dbReference type="InterPro" id="IPR004330">
    <property type="entry name" value="FAR1_DNA_bnd_dom"/>
</dbReference>
<comment type="caution">
    <text evidence="2">The sequence shown here is derived from an EMBL/GenBank/DDBJ whole genome shotgun (WGS) entry which is preliminary data.</text>
</comment>
<sequence>MEDENFVPSGGENMENEIANDVGMQFPDDKQVYDFYVKYAYAAGFPVRRRSSSKDDDGILRYVTFTCSREGRKHSSTGTCMKPQPISNTGCKARISASLDIHGYWKINNRSSNRVYRKGYCDLTSTVDENTGTRYEVCEDVFCGGKRKKKNISGMYRGILCRHAITVIIRNDVTVVPDRCIL</sequence>
<protein>
    <submittedName>
        <fullName evidence="2">FAR1-related sequence 2</fullName>
    </submittedName>
</protein>
<name>A0A5A7PTU9_STRAF</name>
<keyword evidence="3" id="KW-1185">Reference proteome</keyword>
<reference evidence="3" key="1">
    <citation type="journal article" date="2019" name="Curr. Biol.">
        <title>Genome Sequence of Striga asiatica Provides Insight into the Evolution of Plant Parasitism.</title>
        <authorList>
            <person name="Yoshida S."/>
            <person name="Kim S."/>
            <person name="Wafula E.K."/>
            <person name="Tanskanen J."/>
            <person name="Kim Y.M."/>
            <person name="Honaas L."/>
            <person name="Yang Z."/>
            <person name="Spallek T."/>
            <person name="Conn C.E."/>
            <person name="Ichihashi Y."/>
            <person name="Cheong K."/>
            <person name="Cui S."/>
            <person name="Der J.P."/>
            <person name="Gundlach H."/>
            <person name="Jiao Y."/>
            <person name="Hori C."/>
            <person name="Ishida J.K."/>
            <person name="Kasahara H."/>
            <person name="Kiba T."/>
            <person name="Kim M.S."/>
            <person name="Koo N."/>
            <person name="Laohavisit A."/>
            <person name="Lee Y.H."/>
            <person name="Lumba S."/>
            <person name="McCourt P."/>
            <person name="Mortimer J.C."/>
            <person name="Mutuku J.M."/>
            <person name="Nomura T."/>
            <person name="Sasaki-Sekimoto Y."/>
            <person name="Seto Y."/>
            <person name="Wang Y."/>
            <person name="Wakatake T."/>
            <person name="Sakakibara H."/>
            <person name="Demura T."/>
            <person name="Yamaguchi S."/>
            <person name="Yoneyama K."/>
            <person name="Manabe R.I."/>
            <person name="Nelson D.C."/>
            <person name="Schulman A.H."/>
            <person name="Timko M.P."/>
            <person name="dePamphilis C.W."/>
            <person name="Choi D."/>
            <person name="Shirasu K."/>
        </authorList>
    </citation>
    <scope>NUCLEOTIDE SEQUENCE [LARGE SCALE GENOMIC DNA]</scope>
    <source>
        <strain evidence="3">cv. UVA1</strain>
    </source>
</reference>
<evidence type="ECO:0000313" key="2">
    <source>
        <dbReference type="EMBL" id="GER36194.1"/>
    </source>
</evidence>
<dbReference type="OrthoDB" id="5301000at2759"/>
<dbReference type="PANTHER" id="PTHR46328:SF35">
    <property type="entry name" value="PROTEIN FAR1-RELATED SEQUENCE 5-LIKE"/>
    <property type="match status" value="1"/>
</dbReference>